<proteinExistence type="predicted"/>
<sequence>MENVASEKKPSPTKEMVKEWVKRDLSSAHYFLGVLLRYPEIMDDCAEQIYDHVMLKENGSAIDHVSGAGMSHDELKRDASD</sequence>
<accession>A0A4P8PKK8</accession>
<dbReference type="Proteomes" id="UP000323976">
    <property type="component" value="Segment"/>
</dbReference>
<evidence type="ECO:0000313" key="1">
    <source>
        <dbReference type="EMBL" id="QCQ85061.1"/>
    </source>
</evidence>
<organism evidence="1">
    <name type="scientific">Blackfly microvirus SF02</name>
    <dbReference type="NCBI Taxonomy" id="2576452"/>
    <lineage>
        <taxon>Viruses</taxon>
        <taxon>Monodnaviria</taxon>
        <taxon>Sangervirae</taxon>
        <taxon>Phixviricota</taxon>
        <taxon>Malgrandaviricetes</taxon>
        <taxon>Petitvirales</taxon>
        <taxon>Microviridae</taxon>
        <taxon>Microvirus</taxon>
    </lineage>
</organism>
<dbReference type="EMBL" id="MK249217">
    <property type="protein sequence ID" value="QCQ85061.1"/>
    <property type="molecule type" value="Genomic_DNA"/>
</dbReference>
<protein>
    <submittedName>
        <fullName evidence="1">Uncharacterized protein</fullName>
    </submittedName>
</protein>
<name>A0A4P8PKK8_9VIRU</name>
<reference evidence="1" key="1">
    <citation type="submission" date="2018-12" db="EMBL/GenBank/DDBJ databases">
        <title>Singled stranded DNA viruses identified in blackflies (Austrosimulium ungulatum) sampled in New Zealand.</title>
        <authorList>
            <person name="Kraberger S."/>
            <person name="Fontenele R.S."/>
            <person name="Schmidlin K."/>
            <person name="Walters M."/>
            <person name="Varsani A."/>
        </authorList>
    </citation>
    <scope>NUCLEOTIDE SEQUENCE [LARGE SCALE GENOMIC DNA]</scope>
    <source>
        <strain evidence="1">168</strain>
    </source>
</reference>